<dbReference type="SMART" id="SM00278">
    <property type="entry name" value="HhH1"/>
    <property type="match status" value="2"/>
</dbReference>
<dbReference type="SUPFAM" id="SSF47781">
    <property type="entry name" value="RuvA domain 2-like"/>
    <property type="match status" value="1"/>
</dbReference>
<reference evidence="8 9" key="1">
    <citation type="submission" date="2020-04" db="EMBL/GenBank/DDBJ databases">
        <authorList>
            <person name="Hitch T.C.A."/>
            <person name="Wylensek D."/>
            <person name="Clavel T."/>
        </authorList>
    </citation>
    <scope>NUCLEOTIDE SEQUENCE [LARGE SCALE GENOMIC DNA]</scope>
    <source>
        <strain evidence="8 9">PG-130-P53-12</strain>
    </source>
</reference>
<keyword evidence="5 6" id="KW-0234">DNA repair</keyword>
<evidence type="ECO:0000313" key="8">
    <source>
        <dbReference type="EMBL" id="NMD98316.1"/>
    </source>
</evidence>
<dbReference type="InterPro" id="IPR010994">
    <property type="entry name" value="RuvA_2-like"/>
</dbReference>
<evidence type="ECO:0000256" key="2">
    <source>
        <dbReference type="ARBA" id="ARBA00022763"/>
    </source>
</evidence>
<dbReference type="GO" id="GO:0006281">
    <property type="term" value="P:DNA repair"/>
    <property type="evidence" value="ECO:0007669"/>
    <property type="project" value="UniProtKB-UniRule"/>
</dbReference>
<dbReference type="Pfam" id="PF14520">
    <property type="entry name" value="HHH_5"/>
    <property type="match status" value="1"/>
</dbReference>
<gene>
    <name evidence="6 8" type="primary">ruvA</name>
    <name evidence="8" type="ORF">HF878_02295</name>
</gene>
<evidence type="ECO:0000256" key="3">
    <source>
        <dbReference type="ARBA" id="ARBA00023125"/>
    </source>
</evidence>
<comment type="subcellular location">
    <subcellularLocation>
        <location evidence="6">Cytoplasm</location>
    </subcellularLocation>
</comment>
<keyword evidence="2 6" id="KW-0227">DNA damage</keyword>
<dbReference type="SUPFAM" id="SSF46929">
    <property type="entry name" value="DNA helicase RuvA subunit, C-terminal domain"/>
    <property type="match status" value="1"/>
</dbReference>
<feature type="domain" description="Helix-hairpin-helix DNA-binding motif class 1" evidence="7">
    <location>
        <begin position="107"/>
        <end position="126"/>
    </location>
</feature>
<keyword evidence="9" id="KW-1185">Reference proteome</keyword>
<evidence type="ECO:0000256" key="6">
    <source>
        <dbReference type="HAMAP-Rule" id="MF_00031"/>
    </source>
</evidence>
<dbReference type="CDD" id="cd14332">
    <property type="entry name" value="UBA_RuvA_C"/>
    <property type="match status" value="1"/>
</dbReference>
<dbReference type="InterPro" id="IPR036267">
    <property type="entry name" value="RuvA_C_sf"/>
</dbReference>
<dbReference type="InterPro" id="IPR013849">
    <property type="entry name" value="DNA_helicase_Holl-junc_RuvA_I"/>
</dbReference>
<dbReference type="Gene3D" id="1.10.8.10">
    <property type="entry name" value="DNA helicase RuvA subunit, C-terminal domain"/>
    <property type="match status" value="1"/>
</dbReference>
<dbReference type="GO" id="GO:0000400">
    <property type="term" value="F:four-way junction DNA binding"/>
    <property type="evidence" value="ECO:0007669"/>
    <property type="project" value="UniProtKB-UniRule"/>
</dbReference>
<dbReference type="InterPro" id="IPR012340">
    <property type="entry name" value="NA-bd_OB-fold"/>
</dbReference>
<evidence type="ECO:0000313" key="9">
    <source>
        <dbReference type="Proteomes" id="UP000543804"/>
    </source>
</evidence>
<dbReference type="RefSeq" id="WP_170077072.1">
    <property type="nucleotide sequence ID" value="NZ_JABAFA010000003.1"/>
</dbReference>
<name>A0A848B499_9FIRM</name>
<dbReference type="Pfam" id="PF07499">
    <property type="entry name" value="RuvA_C"/>
    <property type="match status" value="1"/>
</dbReference>
<dbReference type="GO" id="GO:0009378">
    <property type="term" value="F:four-way junction helicase activity"/>
    <property type="evidence" value="ECO:0007669"/>
    <property type="project" value="InterPro"/>
</dbReference>
<dbReference type="Gene3D" id="2.40.50.140">
    <property type="entry name" value="Nucleic acid-binding proteins"/>
    <property type="match status" value="1"/>
</dbReference>
<feature type="domain" description="Helix-hairpin-helix DNA-binding motif class 1" evidence="7">
    <location>
        <begin position="72"/>
        <end position="91"/>
    </location>
</feature>
<comment type="function">
    <text evidence="6">The RuvA-RuvB-RuvC complex processes Holliday junction (HJ) DNA during genetic recombination and DNA repair, while the RuvA-RuvB complex plays an important role in the rescue of blocked DNA replication forks via replication fork reversal (RFR). RuvA specifically binds to HJ cruciform DNA, conferring on it an open structure. The RuvB hexamer acts as an ATP-dependent pump, pulling dsDNA into and through the RuvAB complex. HJ branch migration allows RuvC to scan DNA until it finds its consensus sequence, where it cleaves and resolves the cruciform DNA.</text>
</comment>
<dbReference type="Proteomes" id="UP000543804">
    <property type="component" value="Unassembled WGS sequence"/>
</dbReference>
<dbReference type="AlphaFoldDB" id="A0A848B499"/>
<dbReference type="Pfam" id="PF01330">
    <property type="entry name" value="RuvA_N"/>
    <property type="match status" value="1"/>
</dbReference>
<dbReference type="InterPro" id="IPR003583">
    <property type="entry name" value="Hlx-hairpin-Hlx_DNA-bd_motif"/>
</dbReference>
<dbReference type="GO" id="GO:0006310">
    <property type="term" value="P:DNA recombination"/>
    <property type="evidence" value="ECO:0007669"/>
    <property type="project" value="UniProtKB-UniRule"/>
</dbReference>
<evidence type="ECO:0000256" key="5">
    <source>
        <dbReference type="ARBA" id="ARBA00023204"/>
    </source>
</evidence>
<protein>
    <recommendedName>
        <fullName evidence="6">Holliday junction branch migration complex subunit RuvA</fullName>
    </recommendedName>
</protein>
<dbReference type="GO" id="GO:0005737">
    <property type="term" value="C:cytoplasm"/>
    <property type="evidence" value="ECO:0007669"/>
    <property type="project" value="UniProtKB-SubCell"/>
</dbReference>
<dbReference type="NCBIfam" id="TIGR00084">
    <property type="entry name" value="ruvA"/>
    <property type="match status" value="1"/>
</dbReference>
<dbReference type="GO" id="GO:0048476">
    <property type="term" value="C:Holliday junction resolvase complex"/>
    <property type="evidence" value="ECO:0007669"/>
    <property type="project" value="UniProtKB-UniRule"/>
</dbReference>
<dbReference type="HAMAP" id="MF_00031">
    <property type="entry name" value="DNA_HJ_migration_RuvA"/>
    <property type="match status" value="1"/>
</dbReference>
<dbReference type="SUPFAM" id="SSF50249">
    <property type="entry name" value="Nucleic acid-binding proteins"/>
    <property type="match status" value="1"/>
</dbReference>
<dbReference type="GO" id="GO:0009379">
    <property type="term" value="C:Holliday junction helicase complex"/>
    <property type="evidence" value="ECO:0007669"/>
    <property type="project" value="InterPro"/>
</dbReference>
<comment type="similarity">
    <text evidence="6">Belongs to the RuvA family.</text>
</comment>
<keyword evidence="3 6" id="KW-0238">DNA-binding</keyword>
<dbReference type="EMBL" id="JABAFA010000003">
    <property type="protein sequence ID" value="NMD98316.1"/>
    <property type="molecule type" value="Genomic_DNA"/>
</dbReference>
<sequence length="198" mass="20861">MIGFLRGKVAYLLADDCLLDVGGVGYRVTVSGMTRSKLRQGEQAMLFTYLSVREDALQLYGFATQEEYDVFLQLIGVSGIGPKVALGILSSTTVSGLCSAIANKQASLLTKLPGIGKKSAERLILELKDKLAFVGTGDGEEAFVEAAPLGDGILDEAAAALASLGYTPAETAPVLKQLGTCQTTEEAIRLALKKLSRS</sequence>
<organism evidence="8 9">
    <name type="scientific">Selenomonas bovis</name>
    <dbReference type="NCBI Taxonomy" id="416586"/>
    <lineage>
        <taxon>Bacteria</taxon>
        <taxon>Bacillati</taxon>
        <taxon>Bacillota</taxon>
        <taxon>Negativicutes</taxon>
        <taxon>Selenomonadales</taxon>
        <taxon>Selenomonadaceae</taxon>
        <taxon>Selenomonas</taxon>
    </lineage>
</organism>
<comment type="caution">
    <text evidence="8">The sequence shown here is derived from an EMBL/GenBank/DDBJ whole genome shotgun (WGS) entry which is preliminary data.</text>
</comment>
<proteinExistence type="inferred from homology"/>
<comment type="subunit">
    <text evidence="6">Homotetramer. Forms an RuvA(8)-RuvB(12)-Holliday junction (HJ) complex. HJ DNA is sandwiched between 2 RuvA tetramers; dsDNA enters through RuvA and exits via RuvB. An RuvB hexamer assembles on each DNA strand where it exits the tetramer. Each RuvB hexamer is contacted by two RuvA subunits (via domain III) on 2 adjacent RuvB subunits; this complex drives branch migration. In the full resolvosome a probable DNA-RuvA(4)-RuvB(12)-RuvC(2) complex forms which resolves the HJ.</text>
</comment>
<evidence type="ECO:0000256" key="4">
    <source>
        <dbReference type="ARBA" id="ARBA00023172"/>
    </source>
</evidence>
<dbReference type="InterPro" id="IPR011114">
    <property type="entry name" value="RuvA_C"/>
</dbReference>
<dbReference type="Gene3D" id="1.10.150.20">
    <property type="entry name" value="5' to 3' exonuclease, C-terminal subdomain"/>
    <property type="match status" value="1"/>
</dbReference>
<keyword evidence="4 6" id="KW-0233">DNA recombination</keyword>
<comment type="domain">
    <text evidence="6">Has three domains with a flexible linker between the domains II and III and assumes an 'L' shape. Domain III is highly mobile and contacts RuvB.</text>
</comment>
<dbReference type="InterPro" id="IPR000085">
    <property type="entry name" value="RuvA"/>
</dbReference>
<dbReference type="GO" id="GO:0005524">
    <property type="term" value="F:ATP binding"/>
    <property type="evidence" value="ECO:0007669"/>
    <property type="project" value="InterPro"/>
</dbReference>
<feature type="region of interest" description="Domain III" evidence="6">
    <location>
        <begin position="153"/>
        <end position="198"/>
    </location>
</feature>
<comment type="caution">
    <text evidence="6">Lacks conserved residue(s) required for the propagation of feature annotation.</text>
</comment>
<evidence type="ECO:0000256" key="1">
    <source>
        <dbReference type="ARBA" id="ARBA00022490"/>
    </source>
</evidence>
<evidence type="ECO:0000259" key="7">
    <source>
        <dbReference type="SMART" id="SM00278"/>
    </source>
</evidence>
<accession>A0A848B499</accession>
<keyword evidence="1 6" id="KW-0963">Cytoplasm</keyword>